<dbReference type="PANTHER" id="PTHR42920">
    <property type="entry name" value="OS03G0707200 PROTEIN-RELATED"/>
    <property type="match status" value="1"/>
</dbReference>
<comment type="caution">
    <text evidence="7">The sequence shown here is derived from an EMBL/GenBank/DDBJ whole genome shotgun (WGS) entry which is preliminary data.</text>
</comment>
<keyword evidence="5 6" id="KW-0472">Membrane</keyword>
<evidence type="ECO:0000256" key="6">
    <source>
        <dbReference type="SAM" id="Phobius"/>
    </source>
</evidence>
<dbReference type="GO" id="GO:0005886">
    <property type="term" value="C:plasma membrane"/>
    <property type="evidence" value="ECO:0007669"/>
    <property type="project" value="UniProtKB-SubCell"/>
</dbReference>
<dbReference type="InterPro" id="IPR051258">
    <property type="entry name" value="Diverse_Substrate_Transporter"/>
</dbReference>
<keyword evidence="2" id="KW-1003">Cell membrane</keyword>
<evidence type="ECO:0000256" key="5">
    <source>
        <dbReference type="ARBA" id="ARBA00023136"/>
    </source>
</evidence>
<dbReference type="AlphaFoldDB" id="A0A2P6TP90"/>
<accession>A0A2P6TP90</accession>
<evidence type="ECO:0000256" key="3">
    <source>
        <dbReference type="ARBA" id="ARBA00022692"/>
    </source>
</evidence>
<keyword evidence="3 6" id="KW-0812">Transmembrane</keyword>
<evidence type="ECO:0000256" key="2">
    <source>
        <dbReference type="ARBA" id="ARBA00022475"/>
    </source>
</evidence>
<feature type="transmembrane region" description="Helical" evidence="6">
    <location>
        <begin position="130"/>
        <end position="148"/>
    </location>
</feature>
<proteinExistence type="predicted"/>
<dbReference type="Proteomes" id="UP000239899">
    <property type="component" value="Unassembled WGS sequence"/>
</dbReference>
<dbReference type="InterPro" id="IPR037185">
    <property type="entry name" value="EmrE-like"/>
</dbReference>
<feature type="transmembrane region" description="Helical" evidence="6">
    <location>
        <begin position="228"/>
        <end position="248"/>
    </location>
</feature>
<dbReference type="SUPFAM" id="SSF103481">
    <property type="entry name" value="Multidrug resistance efflux transporter EmrE"/>
    <property type="match status" value="2"/>
</dbReference>
<feature type="transmembrane region" description="Helical" evidence="6">
    <location>
        <begin position="198"/>
        <end position="216"/>
    </location>
</feature>
<name>A0A2P6TP90_CHLSO</name>
<organism evidence="7 8">
    <name type="scientific">Chlorella sorokiniana</name>
    <name type="common">Freshwater green alga</name>
    <dbReference type="NCBI Taxonomy" id="3076"/>
    <lineage>
        <taxon>Eukaryota</taxon>
        <taxon>Viridiplantae</taxon>
        <taxon>Chlorophyta</taxon>
        <taxon>core chlorophytes</taxon>
        <taxon>Trebouxiophyceae</taxon>
        <taxon>Chlorellales</taxon>
        <taxon>Chlorellaceae</taxon>
        <taxon>Chlorella clade</taxon>
        <taxon>Chlorella</taxon>
    </lineage>
</organism>
<feature type="transmembrane region" description="Helical" evidence="6">
    <location>
        <begin position="254"/>
        <end position="277"/>
    </location>
</feature>
<dbReference type="EMBL" id="LHPG02000010">
    <property type="protein sequence ID" value="PRW51150.1"/>
    <property type="molecule type" value="Genomic_DNA"/>
</dbReference>
<reference evidence="7 8" key="1">
    <citation type="journal article" date="2018" name="Plant J.">
        <title>Genome sequences of Chlorella sorokiniana UTEX 1602 and Micractinium conductrix SAG 241.80: implications to maltose excretion by a green alga.</title>
        <authorList>
            <person name="Arriola M.B."/>
            <person name="Velmurugan N."/>
            <person name="Zhang Y."/>
            <person name="Plunkett M.H."/>
            <person name="Hondzo H."/>
            <person name="Barney B.M."/>
        </authorList>
    </citation>
    <scope>NUCLEOTIDE SEQUENCE [LARGE SCALE GENOMIC DNA]</scope>
    <source>
        <strain evidence="8">UTEX 1602</strain>
    </source>
</reference>
<evidence type="ECO:0000256" key="1">
    <source>
        <dbReference type="ARBA" id="ARBA00004651"/>
    </source>
</evidence>
<keyword evidence="8" id="KW-1185">Reference proteome</keyword>
<gene>
    <name evidence="7" type="ORF">C2E21_5536</name>
</gene>
<feature type="transmembrane region" description="Helical" evidence="6">
    <location>
        <begin position="160"/>
        <end position="178"/>
    </location>
</feature>
<evidence type="ECO:0000313" key="8">
    <source>
        <dbReference type="Proteomes" id="UP000239899"/>
    </source>
</evidence>
<dbReference type="OrthoDB" id="2017960at2759"/>
<sequence>MQQQQLQQQGTPAVGSGGAASSGLLLLGLPAAVLAGLEIGSYNCIGSFAQIAGLSYTTATRGAFLVQASTLFTPALSALAGMPPSRRAWLGSCLALAGTLVIAADQSGGSTAAAAGEAAVAASSLRLGDALTLLAALCYSAACVRLPAWAVQRGVRPLQLALGKATFLTVVALAALGLQLAAGQPAAQLWPGWQRPEGWAVVVWAALGPGALASVLHVKGQSLVPPTAAQIVFCSVPLWSVLLAAAVLPGEAVGSATLLGGAVVAAAGLVAALPAAGERRESSAAER</sequence>
<evidence type="ECO:0000313" key="7">
    <source>
        <dbReference type="EMBL" id="PRW51150.1"/>
    </source>
</evidence>
<evidence type="ECO:0000256" key="4">
    <source>
        <dbReference type="ARBA" id="ARBA00022989"/>
    </source>
</evidence>
<feature type="transmembrane region" description="Helical" evidence="6">
    <location>
        <begin position="88"/>
        <end position="104"/>
    </location>
</feature>
<comment type="subcellular location">
    <subcellularLocation>
        <location evidence="1">Cell membrane</location>
        <topology evidence="1">Multi-pass membrane protein</topology>
    </subcellularLocation>
</comment>
<keyword evidence="4 6" id="KW-1133">Transmembrane helix</keyword>
<dbReference type="PANTHER" id="PTHR42920:SF23">
    <property type="entry name" value="EAMA DOMAIN-CONTAINING PROTEIN"/>
    <property type="match status" value="1"/>
</dbReference>
<protein>
    <submittedName>
        <fullName evidence="7">Drug Metabolite transporter superfamily</fullName>
    </submittedName>
</protein>